<dbReference type="GO" id="GO:0004674">
    <property type="term" value="F:protein serine/threonine kinase activity"/>
    <property type="evidence" value="ECO:0007669"/>
    <property type="project" value="UniProtKB-KW"/>
</dbReference>
<dbReference type="AlphaFoldDB" id="A0A5C8ZH26"/>
<gene>
    <name evidence="4" type="ORF">FMM08_12040</name>
</gene>
<evidence type="ECO:0000259" key="3">
    <source>
        <dbReference type="Pfam" id="PF13581"/>
    </source>
</evidence>
<dbReference type="PANTHER" id="PTHR35526">
    <property type="entry name" value="ANTI-SIGMA-F FACTOR RSBW-RELATED"/>
    <property type="match status" value="1"/>
</dbReference>
<keyword evidence="1" id="KW-0418">Kinase</keyword>
<keyword evidence="5" id="KW-1185">Reference proteome</keyword>
<dbReference type="InterPro" id="IPR050267">
    <property type="entry name" value="Anti-sigma-factor_SerPK"/>
</dbReference>
<sequence>MRHATFSAPGRQRSPTVTPETPRRCPPPARRTREEDGQVGLETSFGGGTGWRSATRYPAVTASVREARRFVEAELAARGRPDLSDDAGLVLSELAANAVLHARTPFEVVLSWQDRQRVRVDVIDGSPSMPVLATALQTSMTGRGMVLVAALASRWGSERTGSGKCVWFELGGDEERTDPDDPSADDLLAMWADLDTAVTVVVPDLPVAALLAAKEHLDDIVRELQIVMHDPAVVARAEHDAPEEVVLARRLDAAVQAFEPARVQVRTQVVRAAREGRERVTLELVLDPGAAADARRFLEAVEDAHRLSLTGALLTRGDQLGRHAAVRRLYLEEVVRQLHG</sequence>
<feature type="region of interest" description="Disordered" evidence="2">
    <location>
        <begin position="1"/>
        <end position="52"/>
    </location>
</feature>
<evidence type="ECO:0000256" key="1">
    <source>
        <dbReference type="ARBA" id="ARBA00022527"/>
    </source>
</evidence>
<reference evidence="4 5" key="1">
    <citation type="submission" date="2019-07" db="EMBL/GenBank/DDBJ databases">
        <title>Quadrisphaera sp. strain DD2A genome sequencing and assembly.</title>
        <authorList>
            <person name="Kim I."/>
        </authorList>
    </citation>
    <scope>NUCLEOTIDE SEQUENCE [LARGE SCALE GENOMIC DNA]</scope>
    <source>
        <strain evidence="4 5">DD2A</strain>
    </source>
</reference>
<name>A0A5C8ZH26_9ACTN</name>
<dbReference type="Proteomes" id="UP000321234">
    <property type="component" value="Unassembled WGS sequence"/>
</dbReference>
<feature type="domain" description="Histidine kinase/HSP90-like ATPase" evidence="3">
    <location>
        <begin position="58"/>
        <end position="168"/>
    </location>
</feature>
<dbReference type="CDD" id="cd16936">
    <property type="entry name" value="HATPase_RsbW-like"/>
    <property type="match status" value="1"/>
</dbReference>
<dbReference type="Pfam" id="PF13581">
    <property type="entry name" value="HATPase_c_2"/>
    <property type="match status" value="1"/>
</dbReference>
<dbReference type="PANTHER" id="PTHR35526:SF3">
    <property type="entry name" value="ANTI-SIGMA-F FACTOR RSBW"/>
    <property type="match status" value="1"/>
</dbReference>
<protein>
    <submittedName>
        <fullName evidence="4">ATP-binding protein</fullName>
    </submittedName>
</protein>
<dbReference type="InterPro" id="IPR036890">
    <property type="entry name" value="HATPase_C_sf"/>
</dbReference>
<evidence type="ECO:0000256" key="2">
    <source>
        <dbReference type="SAM" id="MobiDB-lite"/>
    </source>
</evidence>
<keyword evidence="4" id="KW-0067">ATP-binding</keyword>
<evidence type="ECO:0000313" key="5">
    <source>
        <dbReference type="Proteomes" id="UP000321234"/>
    </source>
</evidence>
<keyword evidence="1" id="KW-0723">Serine/threonine-protein kinase</keyword>
<dbReference type="GO" id="GO:0005524">
    <property type="term" value="F:ATP binding"/>
    <property type="evidence" value="ECO:0007669"/>
    <property type="project" value="UniProtKB-KW"/>
</dbReference>
<organism evidence="4 5">
    <name type="scientific">Quadrisphaera setariae</name>
    <dbReference type="NCBI Taxonomy" id="2593304"/>
    <lineage>
        <taxon>Bacteria</taxon>
        <taxon>Bacillati</taxon>
        <taxon>Actinomycetota</taxon>
        <taxon>Actinomycetes</taxon>
        <taxon>Kineosporiales</taxon>
        <taxon>Kineosporiaceae</taxon>
        <taxon>Quadrisphaera</taxon>
    </lineage>
</organism>
<dbReference type="EMBL" id="VKAC01000006">
    <property type="protein sequence ID" value="TXR56150.1"/>
    <property type="molecule type" value="Genomic_DNA"/>
</dbReference>
<dbReference type="SUPFAM" id="SSF55874">
    <property type="entry name" value="ATPase domain of HSP90 chaperone/DNA topoisomerase II/histidine kinase"/>
    <property type="match status" value="1"/>
</dbReference>
<keyword evidence="1" id="KW-0808">Transferase</keyword>
<evidence type="ECO:0000313" key="4">
    <source>
        <dbReference type="EMBL" id="TXR56150.1"/>
    </source>
</evidence>
<dbReference type="InterPro" id="IPR003594">
    <property type="entry name" value="HATPase_dom"/>
</dbReference>
<dbReference type="OrthoDB" id="3527613at2"/>
<proteinExistence type="predicted"/>
<dbReference type="Gene3D" id="3.30.565.10">
    <property type="entry name" value="Histidine kinase-like ATPase, C-terminal domain"/>
    <property type="match status" value="1"/>
</dbReference>
<accession>A0A5C8ZH26</accession>
<comment type="caution">
    <text evidence="4">The sequence shown here is derived from an EMBL/GenBank/DDBJ whole genome shotgun (WGS) entry which is preliminary data.</text>
</comment>
<keyword evidence="4" id="KW-0547">Nucleotide-binding</keyword>